<dbReference type="Proteomes" id="UP000326554">
    <property type="component" value="Unassembled WGS sequence"/>
</dbReference>
<dbReference type="EMBL" id="VYQE01000002">
    <property type="protein sequence ID" value="KAA9008739.1"/>
    <property type="molecule type" value="Genomic_DNA"/>
</dbReference>
<gene>
    <name evidence="3" type="ORF">F3S47_05585</name>
</gene>
<evidence type="ECO:0000256" key="1">
    <source>
        <dbReference type="SAM" id="MobiDB-lite"/>
    </source>
</evidence>
<protein>
    <submittedName>
        <fullName evidence="3">DUF1992 domain-containing protein</fullName>
    </submittedName>
</protein>
<sequence length="136" mass="15394">MKGRIFIPNPKNIPAPACNSPRPDYMSERDRSVVMSSFFDRIVEAQLRKAEAEGVMDDLTGKGKPLDLSKPGANPFKKTFAEAEVELPITRLAREIGEAREALRSETDPDERRVIQKRIADLELRRSLEIEGMRRG</sequence>
<reference evidence="3 4" key="1">
    <citation type="submission" date="2019-09" db="EMBL/GenBank/DDBJ databases">
        <authorList>
            <person name="Park J.-S."/>
            <person name="Choi H.-J."/>
        </authorList>
    </citation>
    <scope>NUCLEOTIDE SEQUENCE [LARGE SCALE GENOMIC DNA]</scope>
    <source>
        <strain evidence="3 4">176SS1-4</strain>
    </source>
</reference>
<proteinExistence type="predicted"/>
<dbReference type="InterPro" id="IPR018961">
    <property type="entry name" value="DnaJ_homolog_subfam-C_membr-28"/>
</dbReference>
<name>A0A5J5GKD7_9RHOB</name>
<keyword evidence="4" id="KW-1185">Reference proteome</keyword>
<evidence type="ECO:0000313" key="4">
    <source>
        <dbReference type="Proteomes" id="UP000326554"/>
    </source>
</evidence>
<feature type="region of interest" description="Disordered" evidence="1">
    <location>
        <begin position="1"/>
        <end position="26"/>
    </location>
</feature>
<feature type="domain" description="DnaJ homologue subfamily C member 28 conserved" evidence="2">
    <location>
        <begin position="42"/>
        <end position="70"/>
    </location>
</feature>
<organism evidence="3 4">
    <name type="scientific">Histidinibacterium aquaticum</name>
    <dbReference type="NCBI Taxonomy" id="2613962"/>
    <lineage>
        <taxon>Bacteria</taxon>
        <taxon>Pseudomonadati</taxon>
        <taxon>Pseudomonadota</taxon>
        <taxon>Alphaproteobacteria</taxon>
        <taxon>Rhodobacterales</taxon>
        <taxon>Paracoccaceae</taxon>
        <taxon>Histidinibacterium</taxon>
    </lineage>
</organism>
<evidence type="ECO:0000313" key="3">
    <source>
        <dbReference type="EMBL" id="KAA9008739.1"/>
    </source>
</evidence>
<evidence type="ECO:0000259" key="2">
    <source>
        <dbReference type="Pfam" id="PF09350"/>
    </source>
</evidence>
<accession>A0A5J5GKD7</accession>
<comment type="caution">
    <text evidence="3">The sequence shown here is derived from an EMBL/GenBank/DDBJ whole genome shotgun (WGS) entry which is preliminary data.</text>
</comment>
<dbReference type="Pfam" id="PF09350">
    <property type="entry name" value="DJC28_CD"/>
    <property type="match status" value="1"/>
</dbReference>
<dbReference type="AlphaFoldDB" id="A0A5J5GKD7"/>